<keyword evidence="4 9" id="KW-0812">Transmembrane</keyword>
<dbReference type="PANTHER" id="PTHR42643">
    <property type="entry name" value="IONOTROPIC RECEPTOR 20A-RELATED"/>
    <property type="match status" value="1"/>
</dbReference>
<evidence type="ECO:0000256" key="8">
    <source>
        <dbReference type="ARBA" id="ARBA00023180"/>
    </source>
</evidence>
<proteinExistence type="inferred from homology"/>
<name>A0ABM5JXZ2_DIAVI</name>
<dbReference type="SUPFAM" id="SSF53850">
    <property type="entry name" value="Periplasmic binding protein-like II"/>
    <property type="match status" value="1"/>
</dbReference>
<dbReference type="Pfam" id="PF00060">
    <property type="entry name" value="Lig_chan"/>
    <property type="match status" value="1"/>
</dbReference>
<dbReference type="RefSeq" id="XP_050502807.1">
    <property type="nucleotide sequence ID" value="XM_050646850.1"/>
</dbReference>
<dbReference type="Proteomes" id="UP001652700">
    <property type="component" value="Unplaced"/>
</dbReference>
<evidence type="ECO:0000256" key="1">
    <source>
        <dbReference type="ARBA" id="ARBA00004651"/>
    </source>
</evidence>
<keyword evidence="3" id="KW-1003">Cell membrane</keyword>
<keyword evidence="8" id="KW-0325">Glycoprotein</keyword>
<keyword evidence="12" id="KW-1185">Reference proteome</keyword>
<evidence type="ECO:0000256" key="5">
    <source>
        <dbReference type="ARBA" id="ARBA00022989"/>
    </source>
</evidence>
<organism evidence="11 12">
    <name type="scientific">Diabrotica virgifera virgifera</name>
    <name type="common">western corn rootworm</name>
    <dbReference type="NCBI Taxonomy" id="50390"/>
    <lineage>
        <taxon>Eukaryota</taxon>
        <taxon>Metazoa</taxon>
        <taxon>Ecdysozoa</taxon>
        <taxon>Arthropoda</taxon>
        <taxon>Hexapoda</taxon>
        <taxon>Insecta</taxon>
        <taxon>Pterygota</taxon>
        <taxon>Neoptera</taxon>
        <taxon>Endopterygota</taxon>
        <taxon>Coleoptera</taxon>
        <taxon>Polyphaga</taxon>
        <taxon>Cucujiformia</taxon>
        <taxon>Chrysomeloidea</taxon>
        <taxon>Chrysomelidae</taxon>
        <taxon>Galerucinae</taxon>
        <taxon>Diabroticina</taxon>
        <taxon>Diabroticites</taxon>
        <taxon>Diabrotica</taxon>
    </lineage>
</organism>
<accession>A0ABM5JXZ2</accession>
<evidence type="ECO:0000256" key="7">
    <source>
        <dbReference type="ARBA" id="ARBA00023170"/>
    </source>
</evidence>
<reference evidence="11" key="1">
    <citation type="submission" date="2025-05" db="UniProtKB">
        <authorList>
            <consortium name="EnsemblMetazoa"/>
        </authorList>
    </citation>
    <scope>IDENTIFICATION</scope>
</reference>
<dbReference type="Gene3D" id="1.10.287.70">
    <property type="match status" value="1"/>
</dbReference>
<feature type="transmembrane region" description="Helical" evidence="9">
    <location>
        <begin position="447"/>
        <end position="473"/>
    </location>
</feature>
<evidence type="ECO:0000256" key="6">
    <source>
        <dbReference type="ARBA" id="ARBA00023136"/>
    </source>
</evidence>
<dbReference type="InterPro" id="IPR001320">
    <property type="entry name" value="Iontro_rcpt_C"/>
</dbReference>
<evidence type="ECO:0000259" key="10">
    <source>
        <dbReference type="Pfam" id="PF00060"/>
    </source>
</evidence>
<comment type="similarity">
    <text evidence="2">Belongs to the glutamate-gated ion channel (TC 1.A.10.1) family.</text>
</comment>
<dbReference type="GeneID" id="114332161"/>
<dbReference type="Gene3D" id="3.40.190.10">
    <property type="entry name" value="Periplasmic binding protein-like II"/>
    <property type="match status" value="1"/>
</dbReference>
<sequence>MDIFKCQRLIWLCATIYVTVYCTDVPKNIAFMTDYIKWRKINYMIIVDKPENAVSTVKMAKDNLNTFVSKNIYFTLHTSLKYSEVTLNQTKVKIGIITFLESNFSVTDFLEQANKISRYGEKAAWLIVDNCHYLMTIMEKLRYASFDLNADIVIAADPIYSLPLTLNTTDNTTQWDISFSQTEDFLPFRYTGNQTLNLTQTCFEKDNSSIFNQESYLLYQIYKIKRNMNTSLVAHKLGIWDPVNVTRNLKPFVDSDSRQEFYKFPLIFGVVNTAAEGTLKESDIAPKRRHFANYFVDLFNASKVFMGFAKIGHRENGEWTDFLSAIKSEDVDLSAEGISRTPERTNDFSFSYTIIRNTRNIYIEPAKSQKMRDIFLVPFDYRLILCVVVTGLILATAITLNNMVDSRFCSKDIQNRTKSFSESVVWCIGVFSQQGSIWKTRTNPEKIIVLISLMFTLLIYNSYSAFITSVLSVELSSIRSVKDLLESDYTIGYAKDSQDEDYLRSVNISELKQIYLRGYIQNDITNISEGLQKVIGGNYGLFASGEEARPELANLSNWKCKFDIDEIKIQYTQEYFGILMSKKSPYKRLINLSVSRMYETGIYDYIFSIIYPALMKCEKPKTFQSARLADLSTAFFILLLGCAASFTIMILECVWKKRHKIYKNIKKRWTHEQDFHMNRYYQQNNCMYSLPPRYPGDVTINHGPRNKFHGFIN</sequence>
<evidence type="ECO:0000313" key="11">
    <source>
        <dbReference type="EnsemblMetazoa" id="XP_050502807.1"/>
    </source>
</evidence>
<feature type="transmembrane region" description="Helical" evidence="9">
    <location>
        <begin position="379"/>
        <end position="398"/>
    </location>
</feature>
<dbReference type="PANTHER" id="PTHR42643:SF33">
    <property type="entry name" value="GLUTAMATE RECEPTOR 2-LIKE PROTEIN"/>
    <property type="match status" value="1"/>
</dbReference>
<keyword evidence="7" id="KW-0675">Receptor</keyword>
<evidence type="ECO:0000256" key="4">
    <source>
        <dbReference type="ARBA" id="ARBA00022692"/>
    </source>
</evidence>
<evidence type="ECO:0000313" key="12">
    <source>
        <dbReference type="Proteomes" id="UP001652700"/>
    </source>
</evidence>
<feature type="domain" description="Ionotropic glutamate receptor C-terminal" evidence="10">
    <location>
        <begin position="386"/>
        <end position="642"/>
    </location>
</feature>
<keyword evidence="6 9" id="KW-0472">Membrane</keyword>
<feature type="transmembrane region" description="Helical" evidence="9">
    <location>
        <begin position="634"/>
        <end position="655"/>
    </location>
</feature>
<dbReference type="EnsemblMetazoa" id="XM_050646850.1">
    <property type="protein sequence ID" value="XP_050502807.1"/>
    <property type="gene ID" value="LOC114332161"/>
</dbReference>
<evidence type="ECO:0000256" key="2">
    <source>
        <dbReference type="ARBA" id="ARBA00008685"/>
    </source>
</evidence>
<keyword evidence="5 9" id="KW-1133">Transmembrane helix</keyword>
<evidence type="ECO:0000256" key="3">
    <source>
        <dbReference type="ARBA" id="ARBA00022475"/>
    </source>
</evidence>
<dbReference type="InterPro" id="IPR052192">
    <property type="entry name" value="Insect_Ionotropic_Sensory_Rcpt"/>
</dbReference>
<evidence type="ECO:0000256" key="9">
    <source>
        <dbReference type="SAM" id="Phobius"/>
    </source>
</evidence>
<comment type="subcellular location">
    <subcellularLocation>
        <location evidence="1">Cell membrane</location>
        <topology evidence="1">Multi-pass membrane protein</topology>
    </subcellularLocation>
</comment>
<protein>
    <recommendedName>
        <fullName evidence="10">Ionotropic glutamate receptor C-terminal domain-containing protein</fullName>
    </recommendedName>
</protein>